<dbReference type="InterPro" id="IPR009075">
    <property type="entry name" value="AcylCo_DH/oxidase_C"/>
</dbReference>
<dbReference type="Pfam" id="PF02770">
    <property type="entry name" value="Acyl-CoA_dh_M"/>
    <property type="match status" value="1"/>
</dbReference>
<feature type="domain" description="Acyl-CoA oxidase/dehydrogenase middle" evidence="7">
    <location>
        <begin position="76"/>
        <end position="176"/>
    </location>
</feature>
<dbReference type="AlphaFoldDB" id="A0A0F8W0A2"/>
<dbReference type="GO" id="GO:0003995">
    <property type="term" value="F:acyl-CoA dehydrogenase activity"/>
    <property type="evidence" value="ECO:0007669"/>
    <property type="project" value="TreeGrafter"/>
</dbReference>
<gene>
    <name evidence="9" type="ORF">LCGC14_3128730</name>
</gene>
<name>A0A0F8W0A2_9ZZZZ</name>
<evidence type="ECO:0000259" key="8">
    <source>
        <dbReference type="Pfam" id="PF02771"/>
    </source>
</evidence>
<dbReference type="InterPro" id="IPR013786">
    <property type="entry name" value="AcylCoA_DH/ox_N"/>
</dbReference>
<comment type="caution">
    <text evidence="9">The sequence shown here is derived from an EMBL/GenBank/DDBJ whole genome shotgun (WGS) entry which is preliminary data.</text>
</comment>
<evidence type="ECO:0008006" key="10">
    <source>
        <dbReference type="Google" id="ProtNLM"/>
    </source>
</evidence>
<keyword evidence="3" id="KW-0285">Flavoprotein</keyword>
<sequence length="340" mass="37494">KMADMGYFGIMIPEEFGGMGLGAFEYCLVAEQLARGWMSVASIMARGQGGWIRKAMTPEQQKEYLPRVVKGEFLNATSLSEPGTGSDLASMSCRAEKDGDDWVLTGAKYWCTFADGADYLTIFARTAPPPSASKRWMGISCFMIEKERGSLPKGISGSAIPKIGYFGWNTFELSFEGYRVPGDRMIGEEGMAFKLMAQGLETARAHTAARSIGLAQGALEDALAYAREREQFGMAIAEFQAIRFKLATMATEVEAARQMLYSVCNSIDTGKRCDMEASMVKYFASEMAERVTSEAMQVFGGAGYTKLHAVERYWRDARLTKIFEGTSEIQQRIISDNLLG</sequence>
<dbReference type="InterPro" id="IPR046373">
    <property type="entry name" value="Acyl-CoA_Oxase/DH_mid-dom_sf"/>
</dbReference>
<dbReference type="SUPFAM" id="SSF47203">
    <property type="entry name" value="Acyl-CoA dehydrogenase C-terminal domain-like"/>
    <property type="match status" value="1"/>
</dbReference>
<proteinExistence type="inferred from homology"/>
<reference evidence="9" key="1">
    <citation type="journal article" date="2015" name="Nature">
        <title>Complex archaea that bridge the gap between prokaryotes and eukaryotes.</title>
        <authorList>
            <person name="Spang A."/>
            <person name="Saw J.H."/>
            <person name="Jorgensen S.L."/>
            <person name="Zaremba-Niedzwiedzka K."/>
            <person name="Martijn J."/>
            <person name="Lind A.E."/>
            <person name="van Eijk R."/>
            <person name="Schleper C."/>
            <person name="Guy L."/>
            <person name="Ettema T.J."/>
        </authorList>
    </citation>
    <scope>NUCLEOTIDE SEQUENCE</scope>
</reference>
<evidence type="ECO:0000259" key="7">
    <source>
        <dbReference type="Pfam" id="PF02770"/>
    </source>
</evidence>
<dbReference type="Pfam" id="PF02771">
    <property type="entry name" value="Acyl-CoA_dh_N"/>
    <property type="match status" value="1"/>
</dbReference>
<dbReference type="PANTHER" id="PTHR43884:SF12">
    <property type="entry name" value="ISOVALERYL-COA DEHYDROGENASE, MITOCHONDRIAL-RELATED"/>
    <property type="match status" value="1"/>
</dbReference>
<comment type="similarity">
    <text evidence="2">Belongs to the acyl-CoA dehydrogenase family.</text>
</comment>
<accession>A0A0F8W0A2</accession>
<dbReference type="GO" id="GO:0050660">
    <property type="term" value="F:flavin adenine dinucleotide binding"/>
    <property type="evidence" value="ECO:0007669"/>
    <property type="project" value="InterPro"/>
</dbReference>
<dbReference type="InterPro" id="IPR009100">
    <property type="entry name" value="AcylCoA_DH/oxidase_NM_dom_sf"/>
</dbReference>
<feature type="domain" description="Acyl-CoA dehydrogenase/oxidase N-terminal" evidence="8">
    <location>
        <begin position="1"/>
        <end position="72"/>
    </location>
</feature>
<evidence type="ECO:0000313" key="9">
    <source>
        <dbReference type="EMBL" id="KKK50067.1"/>
    </source>
</evidence>
<dbReference type="FunFam" id="1.20.140.10:FF:000001">
    <property type="entry name" value="Acyl-CoA dehydrogenase"/>
    <property type="match status" value="1"/>
</dbReference>
<dbReference type="EMBL" id="LAZR01068207">
    <property type="protein sequence ID" value="KKK50067.1"/>
    <property type="molecule type" value="Genomic_DNA"/>
</dbReference>
<feature type="non-terminal residue" evidence="9">
    <location>
        <position position="1"/>
    </location>
</feature>
<evidence type="ECO:0000259" key="6">
    <source>
        <dbReference type="Pfam" id="PF00441"/>
    </source>
</evidence>
<dbReference type="Pfam" id="PF00441">
    <property type="entry name" value="Acyl-CoA_dh_1"/>
    <property type="match status" value="1"/>
</dbReference>
<feature type="domain" description="Acyl-CoA dehydrogenase/oxidase C-terminal" evidence="6">
    <location>
        <begin position="193"/>
        <end position="338"/>
    </location>
</feature>
<keyword evidence="5" id="KW-0560">Oxidoreductase</keyword>
<dbReference type="InterPro" id="IPR006091">
    <property type="entry name" value="Acyl-CoA_Oxase/DH_mid-dom"/>
</dbReference>
<dbReference type="Gene3D" id="2.40.110.10">
    <property type="entry name" value="Butyryl-CoA Dehydrogenase, subunit A, domain 2"/>
    <property type="match status" value="1"/>
</dbReference>
<dbReference type="Gene3D" id="1.20.140.10">
    <property type="entry name" value="Butyryl-CoA Dehydrogenase, subunit A, domain 3"/>
    <property type="match status" value="1"/>
</dbReference>
<dbReference type="SUPFAM" id="SSF56645">
    <property type="entry name" value="Acyl-CoA dehydrogenase NM domain-like"/>
    <property type="match status" value="1"/>
</dbReference>
<organism evidence="9">
    <name type="scientific">marine sediment metagenome</name>
    <dbReference type="NCBI Taxonomy" id="412755"/>
    <lineage>
        <taxon>unclassified sequences</taxon>
        <taxon>metagenomes</taxon>
        <taxon>ecological metagenomes</taxon>
    </lineage>
</organism>
<dbReference type="PANTHER" id="PTHR43884">
    <property type="entry name" value="ACYL-COA DEHYDROGENASE"/>
    <property type="match status" value="1"/>
</dbReference>
<evidence type="ECO:0000256" key="4">
    <source>
        <dbReference type="ARBA" id="ARBA00022827"/>
    </source>
</evidence>
<keyword evidence="4" id="KW-0274">FAD</keyword>
<evidence type="ECO:0000256" key="2">
    <source>
        <dbReference type="ARBA" id="ARBA00009347"/>
    </source>
</evidence>
<dbReference type="Gene3D" id="1.10.540.10">
    <property type="entry name" value="Acyl-CoA dehydrogenase/oxidase, N-terminal domain"/>
    <property type="match status" value="1"/>
</dbReference>
<feature type="non-terminal residue" evidence="9">
    <location>
        <position position="340"/>
    </location>
</feature>
<evidence type="ECO:0000256" key="3">
    <source>
        <dbReference type="ARBA" id="ARBA00022630"/>
    </source>
</evidence>
<comment type="cofactor">
    <cofactor evidence="1">
        <name>FAD</name>
        <dbReference type="ChEBI" id="CHEBI:57692"/>
    </cofactor>
</comment>
<dbReference type="InterPro" id="IPR036250">
    <property type="entry name" value="AcylCo_DH-like_C"/>
</dbReference>
<dbReference type="InterPro" id="IPR037069">
    <property type="entry name" value="AcylCoA_DH/ox_N_sf"/>
</dbReference>
<evidence type="ECO:0000256" key="5">
    <source>
        <dbReference type="ARBA" id="ARBA00023002"/>
    </source>
</evidence>
<evidence type="ECO:0000256" key="1">
    <source>
        <dbReference type="ARBA" id="ARBA00001974"/>
    </source>
</evidence>
<protein>
    <recommendedName>
        <fullName evidence="10">Acyl-CoA dehydrogenase</fullName>
    </recommendedName>
</protein>